<dbReference type="CDD" id="cd02440">
    <property type="entry name" value="AdoMet_MTases"/>
    <property type="match status" value="1"/>
</dbReference>
<evidence type="ECO:0000259" key="1">
    <source>
        <dbReference type="Pfam" id="PF08241"/>
    </source>
</evidence>
<dbReference type="Gene3D" id="3.40.50.150">
    <property type="entry name" value="Vaccinia Virus protein VP39"/>
    <property type="match status" value="1"/>
</dbReference>
<comment type="caution">
    <text evidence="2">The sequence shown here is derived from an EMBL/GenBank/DDBJ whole genome shotgun (WGS) entry which is preliminary data.</text>
</comment>
<dbReference type="PANTHER" id="PTHR42912">
    <property type="entry name" value="METHYLTRANSFERASE"/>
    <property type="match status" value="1"/>
</dbReference>
<dbReference type="InterPro" id="IPR013216">
    <property type="entry name" value="Methyltransf_11"/>
</dbReference>
<accession>A0A8T2UNE1</accession>
<dbReference type="InterPro" id="IPR050508">
    <property type="entry name" value="Methyltransf_Superfamily"/>
</dbReference>
<reference evidence="2" key="1">
    <citation type="submission" date="2021-08" db="EMBL/GenBank/DDBJ databases">
        <title>WGS assembly of Ceratopteris richardii.</title>
        <authorList>
            <person name="Marchant D.B."/>
            <person name="Chen G."/>
            <person name="Jenkins J."/>
            <person name="Shu S."/>
            <person name="Leebens-Mack J."/>
            <person name="Grimwood J."/>
            <person name="Schmutz J."/>
            <person name="Soltis P."/>
            <person name="Soltis D."/>
            <person name="Chen Z.-H."/>
        </authorList>
    </citation>
    <scope>NUCLEOTIDE SEQUENCE</scope>
    <source>
        <strain evidence="2">Whitten #5841</strain>
        <tissue evidence="2">Leaf</tissue>
    </source>
</reference>
<gene>
    <name evidence="2" type="ORF">KP509_06G059400</name>
</gene>
<evidence type="ECO:0000313" key="3">
    <source>
        <dbReference type="Proteomes" id="UP000825935"/>
    </source>
</evidence>
<dbReference type="AlphaFoldDB" id="A0A8T2UNE1"/>
<evidence type="ECO:0000313" key="2">
    <source>
        <dbReference type="EMBL" id="KAH7435313.1"/>
    </source>
</evidence>
<organism evidence="2 3">
    <name type="scientific">Ceratopteris richardii</name>
    <name type="common">Triangle waterfern</name>
    <dbReference type="NCBI Taxonomy" id="49495"/>
    <lineage>
        <taxon>Eukaryota</taxon>
        <taxon>Viridiplantae</taxon>
        <taxon>Streptophyta</taxon>
        <taxon>Embryophyta</taxon>
        <taxon>Tracheophyta</taxon>
        <taxon>Polypodiopsida</taxon>
        <taxon>Polypodiidae</taxon>
        <taxon>Polypodiales</taxon>
        <taxon>Pteridineae</taxon>
        <taxon>Pteridaceae</taxon>
        <taxon>Parkerioideae</taxon>
        <taxon>Ceratopteris</taxon>
    </lineage>
</organism>
<dbReference type="GO" id="GO:0008757">
    <property type="term" value="F:S-adenosylmethionine-dependent methyltransferase activity"/>
    <property type="evidence" value="ECO:0007669"/>
    <property type="project" value="InterPro"/>
</dbReference>
<name>A0A8T2UNE1_CERRI</name>
<dbReference type="PANTHER" id="PTHR42912:SF80">
    <property type="entry name" value="METHYLTRANSFERASE DOMAIN-CONTAINING PROTEIN"/>
    <property type="match status" value="1"/>
</dbReference>
<dbReference type="Proteomes" id="UP000825935">
    <property type="component" value="Chromosome 6"/>
</dbReference>
<sequence>MAALLQGSIWSSQSCLSLQQSTCRDLRKWTVEASSSVSSASTSNTLSSTTSSSSNDLSKGFLMGPFKEGELSRPPWTGDEPLSRLVSAIISIKPLFALMTLAGRQVFISSAEKKGIPWRKMSQECLASDVYKEKDILEDKSIVYPDYYVKGFHFYSTGNLSWKAASEVEAATSSMIIRSIPFAKSLEEGIKILRGNWLQAIENHHFAYSGGKEIKDILDVGCAIGISTRHLADRFPSAQVTGLDLSPYFVAVAQYKDKKEAATGKQREKPIRWMHALGERTGLPSASFDLVSLAYVIHECPQYATRALLKEAFRLLRSGGTVALIDNSPKSKAIQDLPPPIFTLMKASEPWMDEYYSLNLEELMYEVGFTNVKSVLTNPRHRTTTGTVPFDS</sequence>
<dbReference type="InterPro" id="IPR029063">
    <property type="entry name" value="SAM-dependent_MTases_sf"/>
</dbReference>
<dbReference type="Pfam" id="PF08241">
    <property type="entry name" value="Methyltransf_11"/>
    <property type="match status" value="1"/>
</dbReference>
<dbReference type="EMBL" id="CM035411">
    <property type="protein sequence ID" value="KAH7435313.1"/>
    <property type="molecule type" value="Genomic_DNA"/>
</dbReference>
<dbReference type="OMA" id="GCSVGMS"/>
<feature type="domain" description="Methyltransferase type 11" evidence="1">
    <location>
        <begin position="218"/>
        <end position="323"/>
    </location>
</feature>
<keyword evidence="3" id="KW-1185">Reference proteome</keyword>
<dbReference type="OrthoDB" id="2013972at2759"/>
<protein>
    <recommendedName>
        <fullName evidence="1">Methyltransferase type 11 domain-containing protein</fullName>
    </recommendedName>
</protein>
<proteinExistence type="predicted"/>
<dbReference type="SUPFAM" id="SSF53335">
    <property type="entry name" value="S-adenosyl-L-methionine-dependent methyltransferases"/>
    <property type="match status" value="1"/>
</dbReference>